<keyword evidence="3" id="KW-0998">Cell outer membrane</keyword>
<dbReference type="InterPro" id="IPR041700">
    <property type="entry name" value="OMP_b-brl_3"/>
</dbReference>
<dbReference type="EMBL" id="SJSO01000030">
    <property type="protein sequence ID" value="TCD17485.1"/>
    <property type="molecule type" value="Genomic_DNA"/>
</dbReference>
<dbReference type="SUPFAM" id="SSF56935">
    <property type="entry name" value="Porins"/>
    <property type="match status" value="1"/>
</dbReference>
<dbReference type="Gene3D" id="2.40.170.20">
    <property type="entry name" value="TonB-dependent receptor, beta-barrel domain"/>
    <property type="match status" value="1"/>
</dbReference>
<evidence type="ECO:0000256" key="1">
    <source>
        <dbReference type="ARBA" id="ARBA00004442"/>
    </source>
</evidence>
<dbReference type="RefSeq" id="WP_131534252.1">
    <property type="nucleotide sequence ID" value="NZ_SJSO01000030.1"/>
</dbReference>
<evidence type="ECO:0000256" key="3">
    <source>
        <dbReference type="ARBA" id="ARBA00023237"/>
    </source>
</evidence>
<gene>
    <name evidence="5" type="ORF">EZ456_23000</name>
</gene>
<feature type="domain" description="Outer membrane protein beta-barrel" evidence="4">
    <location>
        <begin position="382"/>
        <end position="789"/>
    </location>
</feature>
<keyword evidence="2" id="KW-0472">Membrane</keyword>
<dbReference type="OrthoDB" id="606851at2"/>
<protein>
    <submittedName>
        <fullName evidence="5">TonB-dependent receptor</fullName>
    </submittedName>
</protein>
<reference evidence="5 6" key="1">
    <citation type="submission" date="2019-02" db="EMBL/GenBank/DDBJ databases">
        <title>Pedobacter sp. RP-3-21 sp. nov., isolated from Arctic soil.</title>
        <authorList>
            <person name="Dahal R.H."/>
        </authorList>
    </citation>
    <scope>NUCLEOTIDE SEQUENCE [LARGE SCALE GENOMIC DNA]</scope>
    <source>
        <strain evidence="5 6">RP-3-21</strain>
    </source>
</reference>
<organism evidence="5 6">
    <name type="scientific">Pedobacter psychrodurus</name>
    <dbReference type="NCBI Taxonomy" id="2530456"/>
    <lineage>
        <taxon>Bacteria</taxon>
        <taxon>Pseudomonadati</taxon>
        <taxon>Bacteroidota</taxon>
        <taxon>Sphingobacteriia</taxon>
        <taxon>Sphingobacteriales</taxon>
        <taxon>Sphingobacteriaceae</taxon>
        <taxon>Pedobacter</taxon>
    </lineage>
</organism>
<accession>A0A4R0PJU0</accession>
<dbReference type="AlphaFoldDB" id="A0A4R0PJU0"/>
<evidence type="ECO:0000259" key="4">
    <source>
        <dbReference type="Pfam" id="PF14905"/>
    </source>
</evidence>
<keyword evidence="5" id="KW-0675">Receptor</keyword>
<dbReference type="InterPro" id="IPR036942">
    <property type="entry name" value="Beta-barrel_TonB_sf"/>
</dbReference>
<dbReference type="Gene3D" id="2.60.40.1120">
    <property type="entry name" value="Carboxypeptidase-like, regulatory domain"/>
    <property type="match status" value="1"/>
</dbReference>
<comment type="caution">
    <text evidence="5">The sequence shown here is derived from an EMBL/GenBank/DDBJ whole genome shotgun (WGS) entry which is preliminary data.</text>
</comment>
<proteinExistence type="predicted"/>
<dbReference type="Gene3D" id="2.170.130.10">
    <property type="entry name" value="TonB-dependent receptor, plug domain"/>
    <property type="match status" value="1"/>
</dbReference>
<dbReference type="InterPro" id="IPR008969">
    <property type="entry name" value="CarboxyPept-like_regulatory"/>
</dbReference>
<dbReference type="GO" id="GO:0009279">
    <property type="term" value="C:cell outer membrane"/>
    <property type="evidence" value="ECO:0007669"/>
    <property type="project" value="UniProtKB-SubCell"/>
</dbReference>
<evidence type="ECO:0000313" key="6">
    <source>
        <dbReference type="Proteomes" id="UP000293925"/>
    </source>
</evidence>
<dbReference type="InterPro" id="IPR037066">
    <property type="entry name" value="Plug_dom_sf"/>
</dbReference>
<dbReference type="SUPFAM" id="SSF49464">
    <property type="entry name" value="Carboxypeptidase regulatory domain-like"/>
    <property type="match status" value="1"/>
</dbReference>
<evidence type="ECO:0000256" key="2">
    <source>
        <dbReference type="ARBA" id="ARBA00023136"/>
    </source>
</evidence>
<dbReference type="Proteomes" id="UP000293925">
    <property type="component" value="Unassembled WGS sequence"/>
</dbReference>
<name>A0A4R0PJU0_9SPHI</name>
<comment type="subcellular location">
    <subcellularLocation>
        <location evidence="1">Cell outer membrane</location>
    </subcellularLocation>
</comment>
<sequence>MEKLLPKLCFTLLILLNAIVALAVEKGVISGKVVEEVGGLSIPSAVISVYFDGSEQPIVTSATDEDGHFSIKNLKTGNYSIRVSFVGYAPLKVNGIAITEKDFDKNLGALKLTSDQNSLQEVTITVQKPPIEFGADGVTYNVGSTLLAEGSTATDVLKNVPMVQVDIDGNATIAGKRNTRIFIDGKPSDYMTSNIADLLNVLPSDAIDKIEVLTNPPSKYSGDGEGIINIVMKKGFKVGFNGNVGISSGLQGNGNTNANASYRGKSYAINGSAAYRYNVGKGDSHNFRENFFPDTTFYYDQYGAYRNHNNGGNFRMGLDWTISPKQNLRLSTNYNLNNSNSNSTTDLHYLSEERLENRLRNQHNTGKGNSNNFVFNADYDLQIDTSGGKISLGLNFNTNKSIDFRDYSTTYAQPNTSAPTLQQNNNNTGNRGLNVTLDYEKPIFNKRDRIEAGLAFNYRKNDNDLLIENFNFATQQFVRNNKLSNQFLYNENIGAAYASYNYRKVGWGVKTGVRAELTDVAFDLSTGQNYNVKPYLSVFPNLSLNRFYRKRYNIGATYSIRINRPRENTLNPQVNNVDTLNISYGNTNLSPAYTHQFDLNFGAFGQKWSFNPRLSYSTSQGVIERYRTVTLIPGSNSARSESTYDNVGTNNSLSLILIGNYRPTNKISANGNFSAIQSNYKSQLNSSLNRDGLSFRGAIGLSMQLPLKTAFESNLNYANNTNAQGRNKGSMTSNFSARKVFFGNRLNLRVTINDILGNRTNTFYNEGQNFRLENYSTNNTQNFTFSLNYRFTKITVNKIPPPPPPIKPQ</sequence>
<evidence type="ECO:0000313" key="5">
    <source>
        <dbReference type="EMBL" id="TCD17485.1"/>
    </source>
</evidence>
<dbReference type="Pfam" id="PF14905">
    <property type="entry name" value="OMP_b-brl_3"/>
    <property type="match status" value="1"/>
</dbReference>
<dbReference type="Pfam" id="PF13620">
    <property type="entry name" value="CarboxypepD_reg"/>
    <property type="match status" value="1"/>
</dbReference>
<keyword evidence="6" id="KW-1185">Reference proteome</keyword>